<proteinExistence type="predicted"/>
<dbReference type="EMBL" id="CM037022">
    <property type="protein sequence ID" value="KAH7667606.1"/>
    <property type="molecule type" value="Genomic_DNA"/>
</dbReference>
<sequence length="196" mass="21663">MGSATVGVHIHHYLFHPTKLRTLNCTASSAQQDELLRSGKVRPIPAKDAAQVLRAEGYKLLDVRPAWEWDKARVVGSVHVPLFVEDKGMDPVTLLKKWVHFGYIGLWTGQLLTTINDQFLAQVQNAIDDKEAKLLVACGEGLRRQASEPVAGMSKSHILSDNTLTCVSQDSNSGSHTLSKTKDLRTRMPIDPRVLS</sequence>
<accession>A0ACB7V364</accession>
<gene>
    <name evidence="1" type="ORF">IHE45_12G070700</name>
</gene>
<comment type="caution">
    <text evidence="1">The sequence shown here is derived from an EMBL/GenBank/DDBJ whole genome shotgun (WGS) entry which is preliminary data.</text>
</comment>
<keyword evidence="2" id="KW-1185">Reference proteome</keyword>
<dbReference type="Proteomes" id="UP000827976">
    <property type="component" value="Chromosome 12"/>
</dbReference>
<organism evidence="1 2">
    <name type="scientific">Dioscorea alata</name>
    <name type="common">Purple yam</name>
    <dbReference type="NCBI Taxonomy" id="55571"/>
    <lineage>
        <taxon>Eukaryota</taxon>
        <taxon>Viridiplantae</taxon>
        <taxon>Streptophyta</taxon>
        <taxon>Embryophyta</taxon>
        <taxon>Tracheophyta</taxon>
        <taxon>Spermatophyta</taxon>
        <taxon>Magnoliopsida</taxon>
        <taxon>Liliopsida</taxon>
        <taxon>Dioscoreales</taxon>
        <taxon>Dioscoreaceae</taxon>
        <taxon>Dioscorea</taxon>
    </lineage>
</organism>
<protein>
    <submittedName>
        <fullName evidence="1">Rhodanese/Cell cycle control phosphatase protein</fullName>
    </submittedName>
</protein>
<evidence type="ECO:0000313" key="2">
    <source>
        <dbReference type="Proteomes" id="UP000827976"/>
    </source>
</evidence>
<evidence type="ECO:0000313" key="1">
    <source>
        <dbReference type="EMBL" id="KAH7667606.1"/>
    </source>
</evidence>
<reference evidence="2" key="1">
    <citation type="journal article" date="2022" name="Nat. Commun.">
        <title>Chromosome evolution and the genetic basis of agronomically important traits in greater yam.</title>
        <authorList>
            <person name="Bredeson J.V."/>
            <person name="Lyons J.B."/>
            <person name="Oniyinde I.O."/>
            <person name="Okereke N.R."/>
            <person name="Kolade O."/>
            <person name="Nnabue I."/>
            <person name="Nwadili C.O."/>
            <person name="Hribova E."/>
            <person name="Parker M."/>
            <person name="Nwogha J."/>
            <person name="Shu S."/>
            <person name="Carlson J."/>
            <person name="Kariba R."/>
            <person name="Muthemba S."/>
            <person name="Knop K."/>
            <person name="Barton G.J."/>
            <person name="Sherwood A.V."/>
            <person name="Lopez-Montes A."/>
            <person name="Asiedu R."/>
            <person name="Jamnadass R."/>
            <person name="Muchugi A."/>
            <person name="Goodstein D."/>
            <person name="Egesi C.N."/>
            <person name="Featherston J."/>
            <person name="Asfaw A."/>
            <person name="Simpson G.G."/>
            <person name="Dolezel J."/>
            <person name="Hendre P.S."/>
            <person name="Van Deynze A."/>
            <person name="Kumar P.L."/>
            <person name="Obidiegwu J.E."/>
            <person name="Bhattacharjee R."/>
            <person name="Rokhsar D.S."/>
        </authorList>
    </citation>
    <scope>NUCLEOTIDE SEQUENCE [LARGE SCALE GENOMIC DNA]</scope>
    <source>
        <strain evidence="2">cv. TDa95/00328</strain>
    </source>
</reference>
<name>A0ACB7V364_DIOAL</name>